<dbReference type="EMBL" id="VSSQ01090986">
    <property type="protein sequence ID" value="MPN36704.1"/>
    <property type="molecule type" value="Genomic_DNA"/>
</dbReference>
<proteinExistence type="predicted"/>
<comment type="caution">
    <text evidence="1">The sequence shown here is derived from an EMBL/GenBank/DDBJ whole genome shotgun (WGS) entry which is preliminary data.</text>
</comment>
<reference evidence="1" key="1">
    <citation type="submission" date="2019-08" db="EMBL/GenBank/DDBJ databases">
        <authorList>
            <person name="Kucharzyk K."/>
            <person name="Murdoch R.W."/>
            <person name="Higgins S."/>
            <person name="Loffler F."/>
        </authorList>
    </citation>
    <scope>NUCLEOTIDE SEQUENCE</scope>
</reference>
<organism evidence="1">
    <name type="scientific">bioreactor metagenome</name>
    <dbReference type="NCBI Taxonomy" id="1076179"/>
    <lineage>
        <taxon>unclassified sequences</taxon>
        <taxon>metagenomes</taxon>
        <taxon>ecological metagenomes</taxon>
    </lineage>
</organism>
<accession>A0A645HKP9</accession>
<evidence type="ECO:0000313" key="1">
    <source>
        <dbReference type="EMBL" id="MPN36704.1"/>
    </source>
</evidence>
<name>A0A645HKP9_9ZZZZ</name>
<dbReference type="AlphaFoldDB" id="A0A645HKP9"/>
<sequence length="74" mass="8811">MRFANNDPRYRYIVAEGFHIFCPVERSTNTVWHEDNIIMPRINIDGYAMTHAQEYLNDHFFNVNEVIDPARPVQ</sequence>
<gene>
    <name evidence="1" type="ORF">SDC9_184214</name>
</gene>
<protein>
    <submittedName>
        <fullName evidence="1">Uncharacterized protein</fullName>
    </submittedName>
</protein>